<dbReference type="PANTHER" id="PTHR36925">
    <property type="entry name" value="COBALT-PRECORRIN-6A REDUCTASE"/>
    <property type="match status" value="1"/>
</dbReference>
<comment type="pathway">
    <text evidence="1">Cofactor biosynthesis; adenosylcobalamin biosynthesis.</text>
</comment>
<keyword evidence="3 4" id="KW-0560">Oxidoreductase</keyword>
<dbReference type="GO" id="GO:0016994">
    <property type="term" value="F:precorrin-6A reductase activity"/>
    <property type="evidence" value="ECO:0007669"/>
    <property type="project" value="UniProtKB-EC"/>
</dbReference>
<dbReference type="Pfam" id="PF02571">
    <property type="entry name" value="CbiJ"/>
    <property type="match status" value="1"/>
</dbReference>
<dbReference type="RefSeq" id="WP_209701743.1">
    <property type="nucleotide sequence ID" value="NZ_JAGGLM010000005.1"/>
</dbReference>
<reference evidence="4 5" key="1">
    <citation type="submission" date="2021-03" db="EMBL/GenBank/DDBJ databases">
        <title>Genomic Encyclopedia of Type Strains, Phase IV (KMG-IV): sequencing the most valuable type-strain genomes for metagenomic binning, comparative biology and taxonomic classification.</title>
        <authorList>
            <person name="Goeker M."/>
        </authorList>
    </citation>
    <scope>NUCLEOTIDE SEQUENCE [LARGE SCALE GENOMIC DNA]</scope>
    <source>
        <strain evidence="4 5">DSM 28783</strain>
    </source>
</reference>
<dbReference type="EC" id="1.3.1.106" evidence="4"/>
<keyword evidence="5" id="KW-1185">Reference proteome</keyword>
<organism evidence="4 5">
    <name type="scientific">Clostridium algifaecis</name>
    <dbReference type="NCBI Taxonomy" id="1472040"/>
    <lineage>
        <taxon>Bacteria</taxon>
        <taxon>Bacillati</taxon>
        <taxon>Bacillota</taxon>
        <taxon>Clostridia</taxon>
        <taxon>Eubacteriales</taxon>
        <taxon>Clostridiaceae</taxon>
        <taxon>Clostridium</taxon>
    </lineage>
</organism>
<dbReference type="PROSITE" id="PS51014">
    <property type="entry name" value="COBK_CBIJ"/>
    <property type="match status" value="1"/>
</dbReference>
<dbReference type="InterPro" id="IPR003723">
    <property type="entry name" value="Precorrin-6x_reduct"/>
</dbReference>
<dbReference type="Proteomes" id="UP001519307">
    <property type="component" value="Unassembled WGS sequence"/>
</dbReference>
<gene>
    <name evidence="4" type="ORF">J2Z42_001227</name>
</gene>
<dbReference type="EMBL" id="JAGGLM010000005">
    <property type="protein sequence ID" value="MBP2032555.1"/>
    <property type="molecule type" value="Genomic_DNA"/>
</dbReference>
<evidence type="ECO:0000313" key="5">
    <source>
        <dbReference type="Proteomes" id="UP001519307"/>
    </source>
</evidence>
<evidence type="ECO:0000256" key="1">
    <source>
        <dbReference type="ARBA" id="ARBA00004953"/>
    </source>
</evidence>
<sequence>MIGLILGTSEGRDILSNLNNFTENIFVSTATIYGGDILKDYKYAYLNNKPLDYDNFIDVLEKNNVEVLVDASHPYAVEVTKNAIKACEKLNIEYVRYERPSCMESFKNNDRVIEVKNYSELNERIKFISGNILDTTGSKNLEKILCMKLKNRIIHRVLPQVDVIEKCSKLKISIDDIIAIKGPVSYELNCAFINDYNIEAVLLKDSGARGGTYDKIKACIDCNVYAFVMVRKKIKYKNVFYNIDEMLNYIGKKYILRG</sequence>
<dbReference type="PANTHER" id="PTHR36925:SF1">
    <property type="entry name" value="COBALT-PRECORRIN-6A REDUCTASE"/>
    <property type="match status" value="1"/>
</dbReference>
<keyword evidence="2" id="KW-0169">Cobalamin biosynthesis</keyword>
<name>A0ABS4KSI7_9CLOT</name>
<evidence type="ECO:0000313" key="4">
    <source>
        <dbReference type="EMBL" id="MBP2032555.1"/>
    </source>
</evidence>
<accession>A0ABS4KSI7</accession>
<dbReference type="NCBIfam" id="NF005970">
    <property type="entry name" value="PRK08057.1-4"/>
    <property type="match status" value="1"/>
</dbReference>
<evidence type="ECO:0000256" key="3">
    <source>
        <dbReference type="ARBA" id="ARBA00023002"/>
    </source>
</evidence>
<dbReference type="NCBIfam" id="TIGR00715">
    <property type="entry name" value="precor6x_red"/>
    <property type="match status" value="1"/>
</dbReference>
<dbReference type="EC" id="1.3.1.54" evidence="4"/>
<proteinExistence type="predicted"/>
<protein>
    <submittedName>
        <fullName evidence="4">Precorrin-6A/cobalt-precorrin-6A reductase</fullName>
        <ecNumber evidence="4">1.3.1.106</ecNumber>
        <ecNumber evidence="4">1.3.1.54</ecNumber>
    </submittedName>
</protein>
<evidence type="ECO:0000256" key="2">
    <source>
        <dbReference type="ARBA" id="ARBA00022573"/>
    </source>
</evidence>
<comment type="caution">
    <text evidence="4">The sequence shown here is derived from an EMBL/GenBank/DDBJ whole genome shotgun (WGS) entry which is preliminary data.</text>
</comment>